<evidence type="ECO:0000313" key="3">
    <source>
        <dbReference type="Proteomes" id="UP001175271"/>
    </source>
</evidence>
<name>A0AA39HSR1_9BILA</name>
<comment type="caution">
    <text evidence="2">The sequence shown here is derived from an EMBL/GenBank/DDBJ whole genome shotgun (WGS) entry which is preliminary data.</text>
</comment>
<organism evidence="2 3">
    <name type="scientific">Steinernema hermaphroditum</name>
    <dbReference type="NCBI Taxonomy" id="289476"/>
    <lineage>
        <taxon>Eukaryota</taxon>
        <taxon>Metazoa</taxon>
        <taxon>Ecdysozoa</taxon>
        <taxon>Nematoda</taxon>
        <taxon>Chromadorea</taxon>
        <taxon>Rhabditida</taxon>
        <taxon>Tylenchina</taxon>
        <taxon>Panagrolaimomorpha</taxon>
        <taxon>Strongyloidoidea</taxon>
        <taxon>Steinernematidae</taxon>
        <taxon>Steinernema</taxon>
    </lineage>
</organism>
<evidence type="ECO:0000256" key="1">
    <source>
        <dbReference type="SAM" id="MobiDB-lite"/>
    </source>
</evidence>
<dbReference type="AlphaFoldDB" id="A0AA39HSR1"/>
<gene>
    <name evidence="2" type="ORF">QR680_005301</name>
</gene>
<sequence length="133" mass="14785">MVPSSGFEFSGLCILAANRSAPMADRRHSYQSPALSCPRDTVIRSRGPQHPMGNRPVRFLYHLFINRDDQRPPTSDSPRESFTGFHSLVIPRRRPKLCASSASHSSCLCSSSRHVPTTTRIFGSSTKTKPDLD</sequence>
<accession>A0AA39HSR1</accession>
<proteinExistence type="predicted"/>
<keyword evidence="3" id="KW-1185">Reference proteome</keyword>
<reference evidence="2" key="1">
    <citation type="submission" date="2023-06" db="EMBL/GenBank/DDBJ databases">
        <title>Genomic analysis of the entomopathogenic nematode Steinernema hermaphroditum.</title>
        <authorList>
            <person name="Schwarz E.M."/>
            <person name="Heppert J.K."/>
            <person name="Baniya A."/>
            <person name="Schwartz H.T."/>
            <person name="Tan C.-H."/>
            <person name="Antoshechkin I."/>
            <person name="Sternberg P.W."/>
            <person name="Goodrich-Blair H."/>
            <person name="Dillman A.R."/>
        </authorList>
    </citation>
    <scope>NUCLEOTIDE SEQUENCE</scope>
    <source>
        <strain evidence="2">PS9179</strain>
        <tissue evidence="2">Whole animal</tissue>
    </source>
</reference>
<protein>
    <submittedName>
        <fullName evidence="2">Uncharacterized protein</fullName>
    </submittedName>
</protein>
<feature type="region of interest" description="Disordered" evidence="1">
    <location>
        <begin position="68"/>
        <end position="87"/>
    </location>
</feature>
<dbReference type="EMBL" id="JAUCMV010000003">
    <property type="protein sequence ID" value="KAK0410744.1"/>
    <property type="molecule type" value="Genomic_DNA"/>
</dbReference>
<dbReference type="Proteomes" id="UP001175271">
    <property type="component" value="Unassembled WGS sequence"/>
</dbReference>
<evidence type="ECO:0000313" key="2">
    <source>
        <dbReference type="EMBL" id="KAK0410744.1"/>
    </source>
</evidence>